<dbReference type="Proteomes" id="UP000194153">
    <property type="component" value="Unassembled WGS sequence"/>
</dbReference>
<feature type="domain" description="Helix-turn-helix" evidence="2">
    <location>
        <begin position="4"/>
        <end position="55"/>
    </location>
</feature>
<accession>A0ABQ0MLN7</accession>
<evidence type="ECO:0000313" key="4">
    <source>
        <dbReference type="Proteomes" id="UP000194153"/>
    </source>
</evidence>
<feature type="region of interest" description="Disordered" evidence="1">
    <location>
        <begin position="60"/>
        <end position="82"/>
    </location>
</feature>
<comment type="caution">
    <text evidence="3">The sequence shown here is derived from an EMBL/GenBank/DDBJ whole genome shotgun (WGS) entry which is preliminary data.</text>
</comment>
<evidence type="ECO:0000256" key="1">
    <source>
        <dbReference type="SAM" id="MobiDB-lite"/>
    </source>
</evidence>
<keyword evidence="4" id="KW-1185">Reference proteome</keyword>
<proteinExistence type="predicted"/>
<dbReference type="EMBL" id="BDQG01000001">
    <property type="protein sequence ID" value="GAW67974.1"/>
    <property type="molecule type" value="Genomic_DNA"/>
</dbReference>
<reference evidence="4" key="1">
    <citation type="submission" date="2017-05" db="EMBL/GenBank/DDBJ databases">
        <title>Draft genome sequence of Geobacter pelophilus, a iron(III)-reducing bacteria.</title>
        <authorList>
            <person name="Aoyagi T."/>
            <person name="Koike H."/>
            <person name="Morita T."/>
            <person name="Sato Y."/>
            <person name="Habe H."/>
            <person name="Hori T."/>
        </authorList>
    </citation>
    <scope>NUCLEOTIDE SEQUENCE [LARGE SCALE GENOMIC DNA]</scope>
    <source>
        <strain evidence="4">Drf2</strain>
    </source>
</reference>
<dbReference type="InterPro" id="IPR041657">
    <property type="entry name" value="HTH_17"/>
</dbReference>
<dbReference type="InterPro" id="IPR009061">
    <property type="entry name" value="DNA-bd_dom_put_sf"/>
</dbReference>
<dbReference type="RefSeq" id="WP_143424287.1">
    <property type="nucleotide sequence ID" value="NZ_BDQG01000001.1"/>
</dbReference>
<evidence type="ECO:0000259" key="2">
    <source>
        <dbReference type="Pfam" id="PF12728"/>
    </source>
</evidence>
<organism evidence="3 4">
    <name type="scientific">Geoanaerobacter pelophilus</name>
    <dbReference type="NCBI Taxonomy" id="60036"/>
    <lineage>
        <taxon>Bacteria</taxon>
        <taxon>Pseudomonadati</taxon>
        <taxon>Thermodesulfobacteriota</taxon>
        <taxon>Desulfuromonadia</taxon>
        <taxon>Geobacterales</taxon>
        <taxon>Geobacteraceae</taxon>
        <taxon>Geoanaerobacter</taxon>
    </lineage>
</organism>
<dbReference type="SUPFAM" id="SSF46955">
    <property type="entry name" value="Putative DNA-binding domain"/>
    <property type="match status" value="1"/>
</dbReference>
<evidence type="ECO:0000313" key="3">
    <source>
        <dbReference type="EMBL" id="GAW67974.1"/>
    </source>
</evidence>
<gene>
    <name evidence="3" type="ORF">GPEL0_01f4087</name>
</gene>
<protein>
    <recommendedName>
        <fullName evidence="2">Helix-turn-helix domain-containing protein</fullName>
    </recommendedName>
</protein>
<feature type="compositionally biased region" description="Gly residues" evidence="1">
    <location>
        <begin position="65"/>
        <end position="82"/>
    </location>
</feature>
<dbReference type="Pfam" id="PF12728">
    <property type="entry name" value="HTH_17"/>
    <property type="match status" value="1"/>
</dbReference>
<name>A0ABQ0MLN7_9BACT</name>
<sequence length="82" mass="9192">MIRLMTEKETAQMVGMSVHWLRRKRWEGGGIPFIKMTRHGAVRYSEDAVKAYLEAHFRTSTSDTGGQGLVLRGRGGQEGSPQ</sequence>